<feature type="domain" description="Neprosin PEP catalytic" evidence="1">
    <location>
        <begin position="1"/>
        <end position="160"/>
    </location>
</feature>
<dbReference type="InterPro" id="IPR053168">
    <property type="entry name" value="Glutamic_endopeptidase"/>
</dbReference>
<protein>
    <recommendedName>
        <fullName evidence="1">Neprosin PEP catalytic domain-containing protein</fullName>
    </recommendedName>
</protein>
<comment type="caution">
    <text evidence="2">The sequence shown here is derived from an EMBL/GenBank/DDBJ whole genome shotgun (WGS) entry which is preliminary data.</text>
</comment>
<reference evidence="2" key="2">
    <citation type="journal article" date="2023" name="Plants (Basel)">
        <title>Annotation of the Turnera subulata (Passifloraceae) Draft Genome Reveals the S-Locus Evolved after the Divergence of Turneroideae from Passifloroideae in a Stepwise Manner.</title>
        <authorList>
            <person name="Henning P.M."/>
            <person name="Roalson E.H."/>
            <person name="Mir W."/>
            <person name="McCubbin A.G."/>
            <person name="Shore J.S."/>
        </authorList>
    </citation>
    <scope>NUCLEOTIDE SEQUENCE</scope>
    <source>
        <strain evidence="2">F60SS</strain>
    </source>
</reference>
<dbReference type="InterPro" id="IPR004314">
    <property type="entry name" value="Neprosin"/>
</dbReference>
<dbReference type="EMBL" id="JAKUCV010001027">
    <property type="protein sequence ID" value="KAJ4848027.1"/>
    <property type="molecule type" value="Genomic_DNA"/>
</dbReference>
<reference evidence="2" key="1">
    <citation type="submission" date="2022-02" db="EMBL/GenBank/DDBJ databases">
        <authorList>
            <person name="Henning P.M."/>
            <person name="McCubbin A.G."/>
            <person name="Shore J.S."/>
        </authorList>
    </citation>
    <scope>NUCLEOTIDE SEQUENCE</scope>
    <source>
        <strain evidence="2">F60SS</strain>
        <tissue evidence="2">Leaves</tissue>
    </source>
</reference>
<accession>A0A9Q0JP65</accession>
<name>A0A9Q0JP65_9ROSI</name>
<sequence>MDGFVQQHPTLAPGVPFENTTVGEQQFVVDFTIQQDTSTGNWWVIAYGVDKIGYWPKELFPHLANGASSVRYGGMASASPKGESPPMGSGQLPNIFYMQTCYFKFIQIINSDNQKVEIDGKNFQVFADSKLCYNLEYYGDQGAVMEETFSFGGPGGNNCGN</sequence>
<dbReference type="Proteomes" id="UP001141552">
    <property type="component" value="Unassembled WGS sequence"/>
</dbReference>
<gene>
    <name evidence="2" type="ORF">Tsubulata_009361</name>
</gene>
<organism evidence="2 3">
    <name type="scientific">Turnera subulata</name>
    <dbReference type="NCBI Taxonomy" id="218843"/>
    <lineage>
        <taxon>Eukaryota</taxon>
        <taxon>Viridiplantae</taxon>
        <taxon>Streptophyta</taxon>
        <taxon>Embryophyta</taxon>
        <taxon>Tracheophyta</taxon>
        <taxon>Spermatophyta</taxon>
        <taxon>Magnoliopsida</taxon>
        <taxon>eudicotyledons</taxon>
        <taxon>Gunneridae</taxon>
        <taxon>Pentapetalae</taxon>
        <taxon>rosids</taxon>
        <taxon>fabids</taxon>
        <taxon>Malpighiales</taxon>
        <taxon>Passifloraceae</taxon>
        <taxon>Turnera</taxon>
    </lineage>
</organism>
<evidence type="ECO:0000259" key="1">
    <source>
        <dbReference type="PROSITE" id="PS52045"/>
    </source>
</evidence>
<dbReference type="AlphaFoldDB" id="A0A9Q0JP65"/>
<keyword evidence="3" id="KW-1185">Reference proteome</keyword>
<dbReference type="OrthoDB" id="1858978at2759"/>
<dbReference type="Pfam" id="PF03080">
    <property type="entry name" value="Neprosin"/>
    <property type="match status" value="1"/>
</dbReference>
<evidence type="ECO:0000313" key="2">
    <source>
        <dbReference type="EMBL" id="KAJ4848027.1"/>
    </source>
</evidence>
<dbReference type="PANTHER" id="PTHR31589:SF233">
    <property type="entry name" value="PROTEIN, PUTATIVE (DUF239)-RELATED"/>
    <property type="match status" value="1"/>
</dbReference>
<proteinExistence type="predicted"/>
<dbReference type="PROSITE" id="PS52045">
    <property type="entry name" value="NEPROSIN_PEP_CD"/>
    <property type="match status" value="1"/>
</dbReference>
<dbReference type="PANTHER" id="PTHR31589">
    <property type="entry name" value="PROTEIN, PUTATIVE (DUF239)-RELATED-RELATED"/>
    <property type="match status" value="1"/>
</dbReference>
<evidence type="ECO:0000313" key="3">
    <source>
        <dbReference type="Proteomes" id="UP001141552"/>
    </source>
</evidence>